<evidence type="ECO:0000256" key="1">
    <source>
        <dbReference type="SAM" id="MobiDB-lite"/>
    </source>
</evidence>
<keyword evidence="3" id="KW-1185">Reference proteome</keyword>
<dbReference type="EMBL" id="BLLF01004721">
    <property type="protein sequence ID" value="GFH30133.1"/>
    <property type="molecule type" value="Genomic_DNA"/>
</dbReference>
<dbReference type="Proteomes" id="UP000485058">
    <property type="component" value="Unassembled WGS sequence"/>
</dbReference>
<sequence>METPIHKMACRKLTIQQAAGAGAAPDLLPPPAAPPWQQLAAGAGAAPDLLPPPLVAGPEEQQGTTTEMNTSWTRKRKAGERDRTQPAQQGATGPRRSRRSIAARPA</sequence>
<comment type="caution">
    <text evidence="2">The sequence shown here is derived from an EMBL/GenBank/DDBJ whole genome shotgun (WGS) entry which is preliminary data.</text>
</comment>
<evidence type="ECO:0000313" key="3">
    <source>
        <dbReference type="Proteomes" id="UP000485058"/>
    </source>
</evidence>
<organism evidence="2 3">
    <name type="scientific">Haematococcus lacustris</name>
    <name type="common">Green alga</name>
    <name type="synonym">Haematococcus pluvialis</name>
    <dbReference type="NCBI Taxonomy" id="44745"/>
    <lineage>
        <taxon>Eukaryota</taxon>
        <taxon>Viridiplantae</taxon>
        <taxon>Chlorophyta</taxon>
        <taxon>core chlorophytes</taxon>
        <taxon>Chlorophyceae</taxon>
        <taxon>CS clade</taxon>
        <taxon>Chlamydomonadales</taxon>
        <taxon>Haematococcaceae</taxon>
        <taxon>Haematococcus</taxon>
    </lineage>
</organism>
<protein>
    <submittedName>
        <fullName evidence="2">Uncharacterized protein</fullName>
    </submittedName>
</protein>
<gene>
    <name evidence="2" type="ORF">HaLaN_28924</name>
</gene>
<dbReference type="AlphaFoldDB" id="A0A6A0ACQ5"/>
<reference evidence="2 3" key="1">
    <citation type="submission" date="2020-02" db="EMBL/GenBank/DDBJ databases">
        <title>Draft genome sequence of Haematococcus lacustris strain NIES-144.</title>
        <authorList>
            <person name="Morimoto D."/>
            <person name="Nakagawa S."/>
            <person name="Yoshida T."/>
            <person name="Sawayama S."/>
        </authorList>
    </citation>
    <scope>NUCLEOTIDE SEQUENCE [LARGE SCALE GENOMIC DNA]</scope>
    <source>
        <strain evidence="2 3">NIES-144</strain>
    </source>
</reference>
<proteinExistence type="predicted"/>
<name>A0A6A0ACQ5_HAELA</name>
<feature type="region of interest" description="Disordered" evidence="1">
    <location>
        <begin position="22"/>
        <end position="106"/>
    </location>
</feature>
<feature type="non-terminal residue" evidence="2">
    <location>
        <position position="1"/>
    </location>
</feature>
<feature type="compositionally biased region" description="Low complexity" evidence="1">
    <location>
        <begin position="35"/>
        <end position="48"/>
    </location>
</feature>
<evidence type="ECO:0000313" key="2">
    <source>
        <dbReference type="EMBL" id="GFH30133.1"/>
    </source>
</evidence>
<feature type="compositionally biased region" description="Basic residues" evidence="1">
    <location>
        <begin position="95"/>
        <end position="106"/>
    </location>
</feature>
<accession>A0A6A0ACQ5</accession>
<feature type="compositionally biased region" description="Polar residues" evidence="1">
    <location>
        <begin position="61"/>
        <end position="72"/>
    </location>
</feature>